<evidence type="ECO:0000313" key="1">
    <source>
        <dbReference type="EMBL" id="KAK4213114.1"/>
    </source>
</evidence>
<dbReference type="Proteomes" id="UP001301769">
    <property type="component" value="Unassembled WGS sequence"/>
</dbReference>
<comment type="caution">
    <text evidence="1">The sequence shown here is derived from an EMBL/GenBank/DDBJ whole genome shotgun (WGS) entry which is preliminary data.</text>
</comment>
<sequence length="446" mass="50843">MNFTLPIVSHGAFDTGPETTHPLAHAILRAALYEDWTEEVPRVEILTNRRLVFCLVPPREAILFQRAIESDEMDTFPRHIRNILGRGKERPHVLRQDRSKLLTSNGLRNEIAAHRQLILLVDPSLRFFPVVPPDSIWITSTSTTRRYFDRHISNFVTARAPYTTNEISSLCHLGRTMMYTNPVHLIRDSDMDVQGEDMEQRDDDVVWCEHYNEALPRLFESFRKLDDSWLCQPKDNAISLQQEVTWRLENAGLLESHMEGEHALSEPRGAETVHWLGDWNNLGSAYLLGCILPEINPVVNSVLVEFAALGFEGIHDLWHPRDASQPVPTAADLRRSMRPRIINPSAGISAGLWFAMYIRDTVLDLEERVSVPKELLPLKIAGEITNLEVDIAVNRRIDSAKHSMMGMVAKHHEIHVDRLFGSPSSTKTTTLKFPEFMSLETNMIIA</sequence>
<reference evidence="1" key="2">
    <citation type="submission" date="2023-05" db="EMBL/GenBank/DDBJ databases">
        <authorList>
            <consortium name="Lawrence Berkeley National Laboratory"/>
            <person name="Steindorff A."/>
            <person name="Hensen N."/>
            <person name="Bonometti L."/>
            <person name="Westerberg I."/>
            <person name="Brannstrom I.O."/>
            <person name="Guillou S."/>
            <person name="Cros-Aarteil S."/>
            <person name="Calhoun S."/>
            <person name="Haridas S."/>
            <person name="Kuo A."/>
            <person name="Mondo S."/>
            <person name="Pangilinan J."/>
            <person name="Riley R."/>
            <person name="Labutti K."/>
            <person name="Andreopoulos B."/>
            <person name="Lipzen A."/>
            <person name="Chen C."/>
            <person name="Yanf M."/>
            <person name="Daum C."/>
            <person name="Ng V."/>
            <person name="Clum A."/>
            <person name="Ohm R."/>
            <person name="Martin F."/>
            <person name="Silar P."/>
            <person name="Natvig D."/>
            <person name="Lalanne C."/>
            <person name="Gautier V."/>
            <person name="Ament-Velasquez S.L."/>
            <person name="Kruys A."/>
            <person name="Hutchinson M.I."/>
            <person name="Powell A.J."/>
            <person name="Barry K."/>
            <person name="Miller A.N."/>
            <person name="Grigoriev I.V."/>
            <person name="Debuchy R."/>
            <person name="Gladieux P."/>
            <person name="Thoren M.H."/>
            <person name="Johannesson H."/>
        </authorList>
    </citation>
    <scope>NUCLEOTIDE SEQUENCE</scope>
    <source>
        <strain evidence="1">PSN293</strain>
    </source>
</reference>
<accession>A0AAN7B7G7</accession>
<reference evidence="1" key="1">
    <citation type="journal article" date="2023" name="Mol. Phylogenet. Evol.">
        <title>Genome-scale phylogeny and comparative genomics of the fungal order Sordariales.</title>
        <authorList>
            <person name="Hensen N."/>
            <person name="Bonometti L."/>
            <person name="Westerberg I."/>
            <person name="Brannstrom I.O."/>
            <person name="Guillou S."/>
            <person name="Cros-Aarteil S."/>
            <person name="Calhoun S."/>
            <person name="Haridas S."/>
            <person name="Kuo A."/>
            <person name="Mondo S."/>
            <person name="Pangilinan J."/>
            <person name="Riley R."/>
            <person name="LaButti K."/>
            <person name="Andreopoulos B."/>
            <person name="Lipzen A."/>
            <person name="Chen C."/>
            <person name="Yan M."/>
            <person name="Daum C."/>
            <person name="Ng V."/>
            <person name="Clum A."/>
            <person name="Steindorff A."/>
            <person name="Ohm R.A."/>
            <person name="Martin F."/>
            <person name="Silar P."/>
            <person name="Natvig D.O."/>
            <person name="Lalanne C."/>
            <person name="Gautier V."/>
            <person name="Ament-Velasquez S.L."/>
            <person name="Kruys A."/>
            <person name="Hutchinson M.I."/>
            <person name="Powell A.J."/>
            <person name="Barry K."/>
            <person name="Miller A.N."/>
            <person name="Grigoriev I.V."/>
            <person name="Debuchy R."/>
            <person name="Gladieux P."/>
            <person name="Hiltunen Thoren M."/>
            <person name="Johannesson H."/>
        </authorList>
    </citation>
    <scope>NUCLEOTIDE SEQUENCE</scope>
    <source>
        <strain evidence="1">PSN293</strain>
    </source>
</reference>
<proteinExistence type="predicted"/>
<dbReference type="AlphaFoldDB" id="A0AAN7B7G7"/>
<evidence type="ECO:0000313" key="2">
    <source>
        <dbReference type="Proteomes" id="UP001301769"/>
    </source>
</evidence>
<name>A0AAN7B7G7_9PEZI</name>
<dbReference type="EMBL" id="MU858114">
    <property type="protein sequence ID" value="KAK4213114.1"/>
    <property type="molecule type" value="Genomic_DNA"/>
</dbReference>
<organism evidence="1 2">
    <name type="scientific">Rhypophila decipiens</name>
    <dbReference type="NCBI Taxonomy" id="261697"/>
    <lineage>
        <taxon>Eukaryota</taxon>
        <taxon>Fungi</taxon>
        <taxon>Dikarya</taxon>
        <taxon>Ascomycota</taxon>
        <taxon>Pezizomycotina</taxon>
        <taxon>Sordariomycetes</taxon>
        <taxon>Sordariomycetidae</taxon>
        <taxon>Sordariales</taxon>
        <taxon>Naviculisporaceae</taxon>
        <taxon>Rhypophila</taxon>
    </lineage>
</organism>
<gene>
    <name evidence="1" type="ORF">QBC37DRAFT_400837</name>
</gene>
<keyword evidence="2" id="KW-1185">Reference proteome</keyword>
<protein>
    <submittedName>
        <fullName evidence="1">Uncharacterized protein</fullName>
    </submittedName>
</protein>